<feature type="compositionally biased region" description="Basic and acidic residues" evidence="3">
    <location>
        <begin position="913"/>
        <end position="928"/>
    </location>
</feature>
<feature type="domain" description="Peptidase C14 caspase" evidence="4">
    <location>
        <begin position="220"/>
        <end position="543"/>
    </location>
</feature>
<feature type="compositionally biased region" description="Low complexity" evidence="3">
    <location>
        <begin position="453"/>
        <end position="466"/>
    </location>
</feature>
<keyword evidence="6" id="KW-1185">Reference proteome</keyword>
<protein>
    <recommendedName>
        <fullName evidence="4">Peptidase C14 caspase domain-containing protein</fullName>
    </recommendedName>
</protein>
<comment type="caution">
    <text evidence="5">The sequence shown here is derived from an EMBL/GenBank/DDBJ whole genome shotgun (WGS) entry which is preliminary data.</text>
</comment>
<feature type="coiled-coil region" evidence="2">
    <location>
        <begin position="1079"/>
        <end position="1113"/>
    </location>
</feature>
<evidence type="ECO:0000313" key="6">
    <source>
        <dbReference type="Proteomes" id="UP001642484"/>
    </source>
</evidence>
<accession>A0ABP0I3Z6</accession>
<proteinExistence type="inferred from homology"/>
<dbReference type="InterPro" id="IPR011989">
    <property type="entry name" value="ARM-like"/>
</dbReference>
<reference evidence="5 6" key="1">
    <citation type="submission" date="2024-02" db="EMBL/GenBank/DDBJ databases">
        <authorList>
            <person name="Chen Y."/>
            <person name="Shah S."/>
            <person name="Dougan E. K."/>
            <person name="Thang M."/>
            <person name="Chan C."/>
        </authorList>
    </citation>
    <scope>NUCLEOTIDE SEQUENCE [LARGE SCALE GENOMIC DNA]</scope>
</reference>
<evidence type="ECO:0000313" key="5">
    <source>
        <dbReference type="EMBL" id="CAK8997304.1"/>
    </source>
</evidence>
<keyword evidence="2" id="KW-0175">Coiled coil</keyword>
<dbReference type="Proteomes" id="UP001642484">
    <property type="component" value="Unassembled WGS sequence"/>
</dbReference>
<dbReference type="SUPFAM" id="SSF48371">
    <property type="entry name" value="ARM repeat"/>
    <property type="match status" value="1"/>
</dbReference>
<organism evidence="5 6">
    <name type="scientific">Durusdinium trenchii</name>
    <dbReference type="NCBI Taxonomy" id="1381693"/>
    <lineage>
        <taxon>Eukaryota</taxon>
        <taxon>Sar</taxon>
        <taxon>Alveolata</taxon>
        <taxon>Dinophyceae</taxon>
        <taxon>Suessiales</taxon>
        <taxon>Symbiodiniaceae</taxon>
        <taxon>Durusdinium</taxon>
    </lineage>
</organism>
<dbReference type="Pfam" id="PF00656">
    <property type="entry name" value="Peptidase_C14"/>
    <property type="match status" value="1"/>
</dbReference>
<feature type="region of interest" description="Disordered" evidence="3">
    <location>
        <begin position="438"/>
        <end position="498"/>
    </location>
</feature>
<sequence length="1249" mass="138711">MSEATEESNEAEKNVQARAFQWHALEQQQRSLQEEYRIAMQDMKSQVSKGNEHYSKLQELEEDIRTFDDESELLTLGLHEAENRKEYLLKEYGLLQQASSNFDRHLLQQWAKEVLRLRVAAQVQSYKDELEHWKQAASEAQPDHAAVTNASSHQQAAEELLRQKANALEEQLAAKERKLKEFEQQLQPEEIPGNIRSVPPALHGSLFLGPTLSGMDIAQRRALVIGCNYCNSFAALKGCANDAWNMNCLLRQSLQYPESQVRSLIDFSGSTASPPKRLPTRENIIAELQWLTGNAKPGDNILLYFSGYGAQQPVSEIDGLYEGHLVPMDFAEDLPEDVLHELQDAVSLDSPGLSSESLRRAVHSGGYRLVPMSLITSALHSLPPKCKVTLLLDCCQSSVVPLLRPSEARASGGPGPPLFKRLAPRIQAMPKNHSASMRLLNLPPLPGGQSLRPSTSPTSSPSKSSTHVASPQSMKSPTYQEAPALPQPSALDATQHHGSVSRGGPSCKCYSFAMCQNDQVCYELPIEGSVQGAGTWAFVKAVAACHFSVSLAQHSKAMDSILQNLRRKYRWIQQTPVIQLSASANVEEREKLCFHSGSKKKKEEKPQPTVDRKLALLKLRDVASSSLREVLWQDSEVREILLAGLDETQPELARVLSLGVLVHLTTSRKNCSELLKNEQVRLSLSQLQSEGQPQEVQEKALLALVALAIPAFQDCQEISEDLRDVLGKAAARNRDNAQRLLVFRALWSVSTVCDSPELFFGNDKIWESLLQSLQQEEDLDVRESGLGLLSALANQQTTAHFLWGDVDDEDDPQGERVREDIFANTLRSQPARIRGRALAVLAGIVRDPQKRPSVWNYVSTASVSEDLGGFFHDTEMSKGHEVDLGARRPRSTSSDASGRRERKGSDASATSKKSAEEQEARVEAAERATMKDSIMAAAARTELPSVRSPALRILLELSWDETLKMSLIENNIPELLLDAWPDQRLGLKERKLCKHGHRRLVDWNKARIAEELRIERENERREQDAMQFEEDFQDWSKRDREKTAMMKEDQSSKEFNKYLRFLLEHDRQSMESEDRRARLVREEEEAQAFAEKVRAAREQATTAAEEAAQAMKRVGGDAVLQARDAAVAAAAAAAKAKMPPRLQALFAAAEAAATGARAKEPLTQKGQLDEACKAALQVADRYSMTVEEKTAIAAEAAAAAATWTSGEERGKIARSFALATAIDSELLGWTNQFVYGLSQNSETARPNQS</sequence>
<feature type="compositionally biased region" description="Polar residues" evidence="3">
    <location>
        <begin position="467"/>
        <end position="479"/>
    </location>
</feature>
<dbReference type="PANTHER" id="PTHR48104:SF30">
    <property type="entry name" value="METACASPASE-1"/>
    <property type="match status" value="1"/>
</dbReference>
<name>A0ABP0I3Z6_9DINO</name>
<dbReference type="EMBL" id="CAXAMN010002002">
    <property type="protein sequence ID" value="CAK8997304.1"/>
    <property type="molecule type" value="Genomic_DNA"/>
</dbReference>
<feature type="region of interest" description="Disordered" evidence="3">
    <location>
        <begin position="878"/>
        <end position="928"/>
    </location>
</feature>
<evidence type="ECO:0000256" key="2">
    <source>
        <dbReference type="SAM" id="Coils"/>
    </source>
</evidence>
<dbReference type="InterPro" id="IPR050452">
    <property type="entry name" value="Metacaspase"/>
</dbReference>
<dbReference type="Gene3D" id="1.25.10.10">
    <property type="entry name" value="Leucine-rich Repeat Variant"/>
    <property type="match status" value="1"/>
</dbReference>
<gene>
    <name evidence="5" type="ORF">CCMP2556_LOCUS4807</name>
</gene>
<dbReference type="InterPro" id="IPR011600">
    <property type="entry name" value="Pept_C14_caspase"/>
</dbReference>
<evidence type="ECO:0000256" key="3">
    <source>
        <dbReference type="SAM" id="MobiDB-lite"/>
    </source>
</evidence>
<comment type="similarity">
    <text evidence="1">Belongs to the peptidase C14B family.</text>
</comment>
<dbReference type="Gene3D" id="3.40.50.12660">
    <property type="match status" value="1"/>
</dbReference>
<evidence type="ECO:0000256" key="1">
    <source>
        <dbReference type="ARBA" id="ARBA00009005"/>
    </source>
</evidence>
<dbReference type="PANTHER" id="PTHR48104">
    <property type="entry name" value="METACASPASE-4"/>
    <property type="match status" value="1"/>
</dbReference>
<feature type="region of interest" description="Disordered" evidence="3">
    <location>
        <begin position="137"/>
        <end position="158"/>
    </location>
</feature>
<evidence type="ECO:0000259" key="4">
    <source>
        <dbReference type="Pfam" id="PF00656"/>
    </source>
</evidence>
<dbReference type="InterPro" id="IPR016024">
    <property type="entry name" value="ARM-type_fold"/>
</dbReference>